<dbReference type="PANTHER" id="PTHR36839:SF1">
    <property type="entry name" value="METALLO-BETA-LACTAMASE FAMILY PROTEIN (AFU_ORTHOLOGUE AFUA_5G12770)"/>
    <property type="match status" value="1"/>
</dbReference>
<accession>W9YJW0</accession>
<evidence type="ECO:0000313" key="2">
    <source>
        <dbReference type="Proteomes" id="UP000019478"/>
    </source>
</evidence>
<dbReference type="eggNOG" id="ENOG502S0TT">
    <property type="taxonomic scope" value="Eukaryota"/>
</dbReference>
<keyword evidence="2" id="KW-1185">Reference proteome</keyword>
<reference evidence="1 2" key="1">
    <citation type="submission" date="2013-03" db="EMBL/GenBank/DDBJ databases">
        <title>The Genome Sequence of Capronia epimyces CBS 606.96.</title>
        <authorList>
            <consortium name="The Broad Institute Genomics Platform"/>
            <person name="Cuomo C."/>
            <person name="de Hoog S."/>
            <person name="Gorbushina A."/>
            <person name="Walker B."/>
            <person name="Young S.K."/>
            <person name="Zeng Q."/>
            <person name="Gargeya S."/>
            <person name="Fitzgerald M."/>
            <person name="Haas B."/>
            <person name="Abouelleil A."/>
            <person name="Allen A.W."/>
            <person name="Alvarado L."/>
            <person name="Arachchi H.M."/>
            <person name="Berlin A.M."/>
            <person name="Chapman S.B."/>
            <person name="Gainer-Dewar J."/>
            <person name="Goldberg J."/>
            <person name="Griggs A."/>
            <person name="Gujja S."/>
            <person name="Hansen M."/>
            <person name="Howarth C."/>
            <person name="Imamovic A."/>
            <person name="Ireland A."/>
            <person name="Larimer J."/>
            <person name="McCowan C."/>
            <person name="Murphy C."/>
            <person name="Pearson M."/>
            <person name="Poon T.W."/>
            <person name="Priest M."/>
            <person name="Roberts A."/>
            <person name="Saif S."/>
            <person name="Shea T."/>
            <person name="Sisk P."/>
            <person name="Sykes S."/>
            <person name="Wortman J."/>
            <person name="Nusbaum C."/>
            <person name="Birren B."/>
        </authorList>
    </citation>
    <scope>NUCLEOTIDE SEQUENCE [LARGE SCALE GENOMIC DNA]</scope>
    <source>
        <strain evidence="1 2">CBS 606.96</strain>
    </source>
</reference>
<dbReference type="EMBL" id="AMGY01000005">
    <property type="protein sequence ID" value="EXJ82554.1"/>
    <property type="molecule type" value="Genomic_DNA"/>
</dbReference>
<dbReference type="Proteomes" id="UP000019478">
    <property type="component" value="Unassembled WGS sequence"/>
</dbReference>
<dbReference type="AlphaFoldDB" id="W9YJW0"/>
<protein>
    <submittedName>
        <fullName evidence="1">Uncharacterized protein</fullName>
    </submittedName>
</protein>
<dbReference type="PANTHER" id="PTHR36839">
    <property type="entry name" value="METALLO-BETA-LACTAMASE FAMILY PROTEIN (AFU_ORTHOLOGUE AFUA_5G12770)"/>
    <property type="match status" value="1"/>
</dbReference>
<sequence length="121" mass="13404">MATPTPPVRLSTSDHLLVCTACGAQYDVDEKTGKDECRICDDPRQFVPETGQSFTTLANLQAGNYKNVFEPCKQNGNVVEIWTEPKFGIGQRACLIQTPHGNVLWDLVAYLDQDTVDKVCL</sequence>
<dbReference type="STRING" id="1182542.W9YJW0"/>
<comment type="caution">
    <text evidence="1">The sequence shown here is derived from an EMBL/GenBank/DDBJ whole genome shotgun (WGS) entry which is preliminary data.</text>
</comment>
<dbReference type="RefSeq" id="XP_007734677.1">
    <property type="nucleotide sequence ID" value="XM_007736487.1"/>
</dbReference>
<gene>
    <name evidence="1" type="ORF">A1O3_06367</name>
</gene>
<dbReference type="HOGENOM" id="CLU_2102628_0_0_1"/>
<dbReference type="GeneID" id="19170477"/>
<organism evidence="1 2">
    <name type="scientific">Capronia epimyces CBS 606.96</name>
    <dbReference type="NCBI Taxonomy" id="1182542"/>
    <lineage>
        <taxon>Eukaryota</taxon>
        <taxon>Fungi</taxon>
        <taxon>Dikarya</taxon>
        <taxon>Ascomycota</taxon>
        <taxon>Pezizomycotina</taxon>
        <taxon>Eurotiomycetes</taxon>
        <taxon>Chaetothyriomycetidae</taxon>
        <taxon>Chaetothyriales</taxon>
        <taxon>Herpotrichiellaceae</taxon>
        <taxon>Capronia</taxon>
    </lineage>
</organism>
<dbReference type="OrthoDB" id="17458at2759"/>
<evidence type="ECO:0000313" key="1">
    <source>
        <dbReference type="EMBL" id="EXJ82554.1"/>
    </source>
</evidence>
<proteinExistence type="predicted"/>
<name>W9YJW0_9EURO</name>